<evidence type="ECO:0000313" key="5">
    <source>
        <dbReference type="Proteomes" id="UP000238479"/>
    </source>
</evidence>
<reference evidence="4 5" key="1">
    <citation type="journal article" date="2018" name="Nat. Genet.">
        <title>The Rosa genome provides new insights in the design of modern roses.</title>
        <authorList>
            <person name="Bendahmane M."/>
        </authorList>
    </citation>
    <scope>NUCLEOTIDE SEQUENCE [LARGE SCALE GENOMIC DNA]</scope>
    <source>
        <strain evidence="5">cv. Old Blush</strain>
    </source>
</reference>
<dbReference type="OrthoDB" id="10251809at2759"/>
<dbReference type="InterPro" id="IPR006652">
    <property type="entry name" value="Kelch_1"/>
</dbReference>
<evidence type="ECO:0000313" key="4">
    <source>
        <dbReference type="EMBL" id="PRQ42396.1"/>
    </source>
</evidence>
<feature type="region of interest" description="Disordered" evidence="3">
    <location>
        <begin position="350"/>
        <end position="441"/>
    </location>
</feature>
<dbReference type="OMA" id="PDCSHHA"/>
<protein>
    <submittedName>
        <fullName evidence="4">Putative kelch-type beta propeller</fullName>
    </submittedName>
</protein>
<dbReference type="SMART" id="SM00612">
    <property type="entry name" value="Kelch"/>
    <property type="match status" value="5"/>
</dbReference>
<dbReference type="SUPFAM" id="SSF117281">
    <property type="entry name" value="Kelch motif"/>
    <property type="match status" value="1"/>
</dbReference>
<dbReference type="Gramene" id="PRQ42396">
    <property type="protein sequence ID" value="PRQ42396"/>
    <property type="gene ID" value="RchiOBHm_Chr3g0457201"/>
</dbReference>
<dbReference type="STRING" id="74649.A0A2P6R7I0"/>
<accession>A0A2P6R7I0</accession>
<dbReference type="Proteomes" id="UP000238479">
    <property type="component" value="Chromosome 3"/>
</dbReference>
<feature type="compositionally biased region" description="Low complexity" evidence="3">
    <location>
        <begin position="407"/>
        <end position="424"/>
    </location>
</feature>
<dbReference type="Gene3D" id="2.120.10.80">
    <property type="entry name" value="Kelch-type beta propeller"/>
    <property type="match status" value="2"/>
</dbReference>
<evidence type="ECO:0000256" key="2">
    <source>
        <dbReference type="ARBA" id="ARBA00022737"/>
    </source>
</evidence>
<proteinExistence type="predicted"/>
<gene>
    <name evidence="4" type="ORF">RchiOBHm_Chr3g0457201</name>
</gene>
<dbReference type="PANTHER" id="PTHR46228">
    <property type="entry name" value="KELCH DOMAIN-CONTAINING PROTEIN"/>
    <property type="match status" value="1"/>
</dbReference>
<evidence type="ECO:0000256" key="3">
    <source>
        <dbReference type="SAM" id="MobiDB-lite"/>
    </source>
</evidence>
<organism evidence="4 5">
    <name type="scientific">Rosa chinensis</name>
    <name type="common">China rose</name>
    <dbReference type="NCBI Taxonomy" id="74649"/>
    <lineage>
        <taxon>Eukaryota</taxon>
        <taxon>Viridiplantae</taxon>
        <taxon>Streptophyta</taxon>
        <taxon>Embryophyta</taxon>
        <taxon>Tracheophyta</taxon>
        <taxon>Spermatophyta</taxon>
        <taxon>Magnoliopsida</taxon>
        <taxon>eudicotyledons</taxon>
        <taxon>Gunneridae</taxon>
        <taxon>Pentapetalae</taxon>
        <taxon>rosids</taxon>
        <taxon>fabids</taxon>
        <taxon>Rosales</taxon>
        <taxon>Rosaceae</taxon>
        <taxon>Rosoideae</taxon>
        <taxon>Rosoideae incertae sedis</taxon>
        <taxon>Rosa</taxon>
    </lineage>
</organism>
<keyword evidence="2" id="KW-0677">Repeat</keyword>
<dbReference type="AlphaFoldDB" id="A0A2P6R7I0"/>
<dbReference type="PANTHER" id="PTHR46228:SF2">
    <property type="entry name" value="KELCH REPEAT PROTEIN (AFU_ORTHOLOGUE AFUA_4G14350)"/>
    <property type="match status" value="1"/>
</dbReference>
<dbReference type="Pfam" id="PF24681">
    <property type="entry name" value="Kelch_KLHDC2_KLHL20_DRC7"/>
    <property type="match status" value="1"/>
</dbReference>
<comment type="caution">
    <text evidence="4">The sequence shown here is derived from an EMBL/GenBank/DDBJ whole genome shotgun (WGS) entry which is preliminary data.</text>
</comment>
<keyword evidence="1" id="KW-0880">Kelch repeat</keyword>
<keyword evidence="5" id="KW-1185">Reference proteome</keyword>
<name>A0A2P6R7I0_ROSCH</name>
<dbReference type="Pfam" id="PF01344">
    <property type="entry name" value="Kelch_1"/>
    <property type="match status" value="1"/>
</dbReference>
<feature type="region of interest" description="Disordered" evidence="3">
    <location>
        <begin position="592"/>
        <end position="622"/>
    </location>
</feature>
<dbReference type="EMBL" id="PDCK01000041">
    <property type="protein sequence ID" value="PRQ42396.1"/>
    <property type="molecule type" value="Genomic_DNA"/>
</dbReference>
<evidence type="ECO:0000256" key="1">
    <source>
        <dbReference type="ARBA" id="ARBA00022441"/>
    </source>
</evidence>
<sequence length="664" mass="71952">MGSLGGEEATRKKAMWLYPKLVGFNPSERWGHSACYFQGNMYVFGGCSGGMHYSDVLVLNYETMAWNTLVTTGKGPGPRDSHSTVVLGNNMIVFGGTSGSKKCNDLHILNLMTKEWTRPECGGTPPSPRESHSATLVDDEELVVFGGSGEGQSLNDLHVLDLKTMRWTSPEVKGDIPVPRDSHSAIAIGKKMLVYGGDRGDRYYGDVDMLDMDTMTWSRLAVQGSSPGGRAGHAAVSIGTKVYVIGGVGHKRYYNDAWVLDSSTCSWTQLDVCGQLPQGRFSHTAVVTDSDIAVYGGCGEDDRPLDELLVLQLGTELPNECHNVPMCKIFGSHLNQERRRFSRGAEFNTNVKPMLMGNPVVVRQTSKRSESETKRTSLKSDTQHPKRRRSTTSKPWDVESEQEEHSLSLSQHSSSSHSDQEQQQTPTPKLEDSAPPSKGFHIFKQLNQSPNIKILEIPAKDLRISTQRTPEELSHLLGAHQMKARREQYLHGRPSMHFQAAGPMQNPIGAEVHGKVDGAFDSGFLMTATVNGNIYRGVLFAPGAGIVPRMSILPQNSSSLTSQTGNLGPGVIGRGSIVPQSQIANAVTQPFANSNHAEPSSSKLAEQPMTNPLPGSSLGLRQPQVARPFSGVNASSLVREPNHRNDFQGLVLTLGGSGSGSGGL</sequence>
<feature type="compositionally biased region" description="Polar residues" evidence="3">
    <location>
        <begin position="592"/>
        <end position="614"/>
    </location>
</feature>
<dbReference type="InterPro" id="IPR015915">
    <property type="entry name" value="Kelch-typ_b-propeller"/>
</dbReference>